<evidence type="ECO:0000313" key="2">
    <source>
        <dbReference type="Proteomes" id="UP000050794"/>
    </source>
</evidence>
<proteinExistence type="predicted"/>
<accession>A0A183U6Q6</accession>
<gene>
    <name evidence="1" type="ORF">TCNE_LOCUS4176</name>
</gene>
<dbReference type="Proteomes" id="UP000050794">
    <property type="component" value="Unassembled WGS sequence"/>
</dbReference>
<dbReference type="WBParaSite" id="TCNE_0000417601-mRNA-1">
    <property type="protein sequence ID" value="TCNE_0000417601-mRNA-1"/>
    <property type="gene ID" value="TCNE_0000417601"/>
</dbReference>
<dbReference type="AlphaFoldDB" id="A0A183U6Q6"/>
<reference evidence="3" key="1">
    <citation type="submission" date="2016-06" db="UniProtKB">
        <authorList>
            <consortium name="WormBaseParasite"/>
        </authorList>
    </citation>
    <scope>IDENTIFICATION</scope>
</reference>
<evidence type="ECO:0000313" key="1">
    <source>
        <dbReference type="EMBL" id="VDM29893.1"/>
    </source>
</evidence>
<dbReference type="EMBL" id="UYWY01006531">
    <property type="protein sequence ID" value="VDM29893.1"/>
    <property type="molecule type" value="Genomic_DNA"/>
</dbReference>
<keyword evidence="2" id="KW-1185">Reference proteome</keyword>
<organism evidence="2 3">
    <name type="scientific">Toxocara canis</name>
    <name type="common">Canine roundworm</name>
    <dbReference type="NCBI Taxonomy" id="6265"/>
    <lineage>
        <taxon>Eukaryota</taxon>
        <taxon>Metazoa</taxon>
        <taxon>Ecdysozoa</taxon>
        <taxon>Nematoda</taxon>
        <taxon>Chromadorea</taxon>
        <taxon>Rhabditida</taxon>
        <taxon>Spirurina</taxon>
        <taxon>Ascaridomorpha</taxon>
        <taxon>Ascaridoidea</taxon>
        <taxon>Toxocaridae</taxon>
        <taxon>Toxocara</taxon>
    </lineage>
</organism>
<name>A0A183U6Q6_TOXCA</name>
<reference evidence="1 2" key="2">
    <citation type="submission" date="2018-11" db="EMBL/GenBank/DDBJ databases">
        <authorList>
            <consortium name="Pathogen Informatics"/>
        </authorList>
    </citation>
    <scope>NUCLEOTIDE SEQUENCE [LARGE SCALE GENOMIC DNA]</scope>
</reference>
<protein>
    <submittedName>
        <fullName evidence="3">DUF3700 domain-containing protein</fullName>
    </submittedName>
</protein>
<evidence type="ECO:0000313" key="3">
    <source>
        <dbReference type="WBParaSite" id="TCNE_0000417601-mRNA-1"/>
    </source>
</evidence>
<sequence length="98" mass="10670">MSAMFQLREGGDGRGRVMALASCKTSEKVKEFAAVWGELGHGQSAPVIFNPFRDAAVAQSEDASSGCAACVFRVEYEAVMGTMKCRRSRVPLAYFRMP</sequence>